<gene>
    <name evidence="1" type="ORF">ANCCEY_08679</name>
</gene>
<dbReference type="Proteomes" id="UP000054495">
    <property type="component" value="Unassembled WGS sequence"/>
</dbReference>
<sequence length="95" mass="9653">MLMQQTLLQQSLLGFNPYALAGSTSSASSANAKPEDLLNPLLMASLMTNPLAMQSLLMDPTALAALSLAGSATGGAGMLPSTSAKKSKTSHNSQS</sequence>
<organism evidence="1 2">
    <name type="scientific">Ancylostoma ceylanicum</name>
    <dbReference type="NCBI Taxonomy" id="53326"/>
    <lineage>
        <taxon>Eukaryota</taxon>
        <taxon>Metazoa</taxon>
        <taxon>Ecdysozoa</taxon>
        <taxon>Nematoda</taxon>
        <taxon>Chromadorea</taxon>
        <taxon>Rhabditida</taxon>
        <taxon>Rhabditina</taxon>
        <taxon>Rhabditomorpha</taxon>
        <taxon>Strongyloidea</taxon>
        <taxon>Ancylostomatidae</taxon>
        <taxon>Ancylostomatinae</taxon>
        <taxon>Ancylostoma</taxon>
    </lineage>
</organism>
<name>A0A0D6LJH4_9BILA</name>
<reference evidence="1 2" key="1">
    <citation type="submission" date="2013-05" db="EMBL/GenBank/DDBJ databases">
        <title>Draft genome of the parasitic nematode Anyclostoma ceylanicum.</title>
        <authorList>
            <person name="Mitreva M."/>
        </authorList>
    </citation>
    <scope>NUCLEOTIDE SEQUENCE [LARGE SCALE GENOMIC DNA]</scope>
</reference>
<dbReference type="AlphaFoldDB" id="A0A0D6LJH4"/>
<dbReference type="EMBL" id="KE125058">
    <property type="protein sequence ID" value="EPB72240.1"/>
    <property type="molecule type" value="Genomic_DNA"/>
</dbReference>
<keyword evidence="2" id="KW-1185">Reference proteome</keyword>
<proteinExistence type="predicted"/>
<accession>A0A0D6LJH4</accession>
<protein>
    <submittedName>
        <fullName evidence="1">Uncharacterized protein</fullName>
    </submittedName>
</protein>
<evidence type="ECO:0000313" key="1">
    <source>
        <dbReference type="EMBL" id="EPB72240.1"/>
    </source>
</evidence>
<evidence type="ECO:0000313" key="2">
    <source>
        <dbReference type="Proteomes" id="UP000054495"/>
    </source>
</evidence>